<accession>A0A939FZY5</accession>
<dbReference type="Pfam" id="PF00535">
    <property type="entry name" value="Glycos_transf_2"/>
    <property type="match status" value="1"/>
</dbReference>
<gene>
    <name evidence="3" type="ORF">J1C48_07875</name>
</gene>
<dbReference type="InterPro" id="IPR001173">
    <property type="entry name" value="Glyco_trans_2-like"/>
</dbReference>
<dbReference type="SMART" id="SM00028">
    <property type="entry name" value="TPR"/>
    <property type="match status" value="3"/>
</dbReference>
<dbReference type="Gene3D" id="3.90.550.10">
    <property type="entry name" value="Spore Coat Polysaccharide Biosynthesis Protein SpsA, Chain A"/>
    <property type="match status" value="2"/>
</dbReference>
<dbReference type="PANTHER" id="PTHR43179">
    <property type="entry name" value="RHAMNOSYLTRANSFERASE WBBL"/>
    <property type="match status" value="1"/>
</dbReference>
<name>A0A939FZY5_9HYPH</name>
<dbReference type="PANTHER" id="PTHR43179:SF7">
    <property type="entry name" value="RHAMNOSYLTRANSFERASE WBBL"/>
    <property type="match status" value="1"/>
</dbReference>
<dbReference type="AlphaFoldDB" id="A0A939FZY5"/>
<sequence>MSLEALIGWFAAQDGIDPARYSWRNLVRDPGGVRTRDLAAAKRWWWRQALVRRADVRRKRGRVADAAIAYRAALALAPWSTRLKILCGNLLRDAGQFEASLVHYRSALDDNPKSARAYLHLGHTLKLMGERSAAIDAYRKAFALEPGHEQAAWELVQAGEQREQGMDFVAQMKNSGVETLLKMSVDVAEMRTRLAEISSHLPDLATLRSFPVQAYGTFRRVHQLPVPTPMDTPLPSVLILARAAGLDPDALHRLLASIVTQTVGTWRTVILDADPDGQKAVARIMRAEPRLQFAGRESGETASALEYRLAHAASESAVLFLRDHAILDRSCVAWVATVMTAGDAAVVTCDEEWLSPGAGEPIAFAARGRFDRDMLLQANVWGASMAVRTAAFRSLDLSSAEDDIAFARSDLLFASTRAALRIAHLPLPLIASVPRDHESDDVGSGAASQGHERAVERHLSLAMPGCRLATKGTDGKRPLRLVWPAPKEADTITVIVPTRNNADDCTAMVKSLFDRAGKPDAVACLVVDNGTDRPADRDQLTALSARQNVSVWRDEGAFNWSHLNNVAAEQAKSPLLLFANDDMEMLTGGWDEMLRGHLARPEVGALGAKLLYHDDTIQHAGVIFGWKGSVIHDGLYEPSKAPGPLGRWQMTRQVSAVTGAFMAVRKADFEAVGGFDAVGLPVGYSDVDLCLKLQAKGLAVLWTPDISLYHAESKSRGFDHLDLERAARSMSERRTIEARWGRERFCADPTVNPIWVDATLPFRLIAAVDAEQALAFAKLR</sequence>
<dbReference type="InterPro" id="IPR019734">
    <property type="entry name" value="TPR_rpt"/>
</dbReference>
<dbReference type="Pfam" id="PF13414">
    <property type="entry name" value="TPR_11"/>
    <property type="match status" value="1"/>
</dbReference>
<evidence type="ECO:0000259" key="2">
    <source>
        <dbReference type="Pfam" id="PF00535"/>
    </source>
</evidence>
<feature type="domain" description="Glycosyltransferase 2-like" evidence="2">
    <location>
        <begin position="493"/>
        <end position="616"/>
    </location>
</feature>
<dbReference type="SUPFAM" id="SSF53448">
    <property type="entry name" value="Nucleotide-diphospho-sugar transferases"/>
    <property type="match status" value="2"/>
</dbReference>
<dbReference type="SUPFAM" id="SSF48452">
    <property type="entry name" value="TPR-like"/>
    <property type="match status" value="1"/>
</dbReference>
<keyword evidence="1" id="KW-0802">TPR repeat</keyword>
<keyword evidence="4" id="KW-1185">Reference proteome</keyword>
<dbReference type="InterPro" id="IPR011990">
    <property type="entry name" value="TPR-like_helical_dom_sf"/>
</dbReference>
<dbReference type="EMBL" id="JAFMPP010000005">
    <property type="protein sequence ID" value="MBO0662489.1"/>
    <property type="molecule type" value="Genomic_DNA"/>
</dbReference>
<dbReference type="Proteomes" id="UP000664122">
    <property type="component" value="Unassembled WGS sequence"/>
</dbReference>
<organism evidence="3 4">
    <name type="scientific">Jiella flava</name>
    <dbReference type="NCBI Taxonomy" id="2816857"/>
    <lineage>
        <taxon>Bacteria</taxon>
        <taxon>Pseudomonadati</taxon>
        <taxon>Pseudomonadota</taxon>
        <taxon>Alphaproteobacteria</taxon>
        <taxon>Hyphomicrobiales</taxon>
        <taxon>Aurantimonadaceae</taxon>
        <taxon>Jiella</taxon>
    </lineage>
</organism>
<comment type="caution">
    <text evidence="3">The sequence shown here is derived from an EMBL/GenBank/DDBJ whole genome shotgun (WGS) entry which is preliminary data.</text>
</comment>
<dbReference type="RefSeq" id="WP_207257277.1">
    <property type="nucleotide sequence ID" value="NZ_JAFMPP010000005.1"/>
</dbReference>
<proteinExistence type="predicted"/>
<evidence type="ECO:0000313" key="4">
    <source>
        <dbReference type="Proteomes" id="UP000664122"/>
    </source>
</evidence>
<dbReference type="PROSITE" id="PS50293">
    <property type="entry name" value="TPR_REGION"/>
    <property type="match status" value="1"/>
</dbReference>
<dbReference type="PROSITE" id="PS50005">
    <property type="entry name" value="TPR"/>
    <property type="match status" value="1"/>
</dbReference>
<reference evidence="3" key="1">
    <citation type="submission" date="2021-03" db="EMBL/GenBank/DDBJ databases">
        <title>Whole genome sequence of Jiella sp. CQZ9-1.</title>
        <authorList>
            <person name="Tuo L."/>
        </authorList>
    </citation>
    <scope>NUCLEOTIDE SEQUENCE</scope>
    <source>
        <strain evidence="3">CQZ9-1</strain>
    </source>
</reference>
<dbReference type="Gene3D" id="1.25.40.10">
    <property type="entry name" value="Tetratricopeptide repeat domain"/>
    <property type="match status" value="1"/>
</dbReference>
<evidence type="ECO:0000256" key="1">
    <source>
        <dbReference type="PROSITE-ProRule" id="PRU00339"/>
    </source>
</evidence>
<feature type="repeat" description="TPR" evidence="1">
    <location>
        <begin position="115"/>
        <end position="148"/>
    </location>
</feature>
<evidence type="ECO:0000313" key="3">
    <source>
        <dbReference type="EMBL" id="MBO0662489.1"/>
    </source>
</evidence>
<protein>
    <submittedName>
        <fullName evidence="3">Glycosyltransferase</fullName>
    </submittedName>
</protein>
<dbReference type="InterPro" id="IPR029044">
    <property type="entry name" value="Nucleotide-diphossugar_trans"/>
</dbReference>